<gene>
    <name evidence="2" type="ORF">BC938DRAFT_471278</name>
</gene>
<protein>
    <submittedName>
        <fullName evidence="2">Uncharacterized protein</fullName>
    </submittedName>
</protein>
<feature type="compositionally biased region" description="Basic and acidic residues" evidence="1">
    <location>
        <begin position="10"/>
        <end position="31"/>
    </location>
</feature>
<name>A0A433Q8G3_9FUNG</name>
<dbReference type="AlphaFoldDB" id="A0A433Q8G3"/>
<evidence type="ECO:0000256" key="1">
    <source>
        <dbReference type="SAM" id="MobiDB-lite"/>
    </source>
</evidence>
<proteinExistence type="predicted"/>
<dbReference type="EMBL" id="RBNJ01011301">
    <property type="protein sequence ID" value="RUS26065.1"/>
    <property type="molecule type" value="Genomic_DNA"/>
</dbReference>
<evidence type="ECO:0000313" key="3">
    <source>
        <dbReference type="Proteomes" id="UP000274822"/>
    </source>
</evidence>
<keyword evidence="3" id="KW-1185">Reference proteome</keyword>
<sequence length="91" mass="10474">MDKIMNLFGKKGDASHDNTGDNRDHGRRPQTDLHTQSHTSPTSLEQVHRAEERERQERMHNEGQQERAQENARKISEIVEQSVEEGGISQK</sequence>
<feature type="compositionally biased region" description="Basic and acidic residues" evidence="1">
    <location>
        <begin position="46"/>
        <end position="77"/>
    </location>
</feature>
<reference evidence="2 3" key="1">
    <citation type="journal article" date="2018" name="New Phytol.">
        <title>Phylogenomics of Endogonaceae and evolution of mycorrhizas within Mucoromycota.</title>
        <authorList>
            <person name="Chang Y."/>
            <person name="Desiro A."/>
            <person name="Na H."/>
            <person name="Sandor L."/>
            <person name="Lipzen A."/>
            <person name="Clum A."/>
            <person name="Barry K."/>
            <person name="Grigoriev I.V."/>
            <person name="Martin F.M."/>
            <person name="Stajich J.E."/>
            <person name="Smith M.E."/>
            <person name="Bonito G."/>
            <person name="Spatafora J.W."/>
        </authorList>
    </citation>
    <scope>NUCLEOTIDE SEQUENCE [LARGE SCALE GENOMIC DNA]</scope>
    <source>
        <strain evidence="2 3">AD002</strain>
    </source>
</reference>
<dbReference type="Proteomes" id="UP000274822">
    <property type="component" value="Unassembled WGS sequence"/>
</dbReference>
<organism evidence="2 3">
    <name type="scientific">Jimgerdemannia flammicorona</name>
    <dbReference type="NCBI Taxonomy" id="994334"/>
    <lineage>
        <taxon>Eukaryota</taxon>
        <taxon>Fungi</taxon>
        <taxon>Fungi incertae sedis</taxon>
        <taxon>Mucoromycota</taxon>
        <taxon>Mucoromycotina</taxon>
        <taxon>Endogonomycetes</taxon>
        <taxon>Endogonales</taxon>
        <taxon>Endogonaceae</taxon>
        <taxon>Jimgerdemannia</taxon>
    </lineage>
</organism>
<feature type="region of interest" description="Disordered" evidence="1">
    <location>
        <begin position="1"/>
        <end position="91"/>
    </location>
</feature>
<comment type="caution">
    <text evidence="2">The sequence shown here is derived from an EMBL/GenBank/DDBJ whole genome shotgun (WGS) entry which is preliminary data.</text>
</comment>
<feature type="compositionally biased region" description="Polar residues" evidence="1">
    <location>
        <begin position="32"/>
        <end position="45"/>
    </location>
</feature>
<accession>A0A433Q8G3</accession>
<evidence type="ECO:0000313" key="2">
    <source>
        <dbReference type="EMBL" id="RUS26065.1"/>
    </source>
</evidence>